<dbReference type="GO" id="GO:0033754">
    <property type="term" value="F:indoleamine 2,3-dioxygenase activity"/>
    <property type="evidence" value="ECO:0007669"/>
    <property type="project" value="TreeGrafter"/>
</dbReference>
<dbReference type="GO" id="GO:0005737">
    <property type="term" value="C:cytoplasm"/>
    <property type="evidence" value="ECO:0007669"/>
    <property type="project" value="TreeGrafter"/>
</dbReference>
<dbReference type="PANTHER" id="PTHR28657:SF5">
    <property type="entry name" value="INDOLEAMINE 2,3-DIOXYGENASE"/>
    <property type="match status" value="1"/>
</dbReference>
<evidence type="ECO:0000313" key="6">
    <source>
        <dbReference type="EMBL" id="OZJ01960.1"/>
    </source>
</evidence>
<dbReference type="GO" id="GO:0019441">
    <property type="term" value="P:L-tryptophan catabolic process to kynurenine"/>
    <property type="evidence" value="ECO:0007669"/>
    <property type="project" value="InterPro"/>
</dbReference>
<comment type="caution">
    <text evidence="6">The sequence shown here is derived from an EMBL/GenBank/DDBJ whole genome shotgun (WGS) entry which is preliminary data.</text>
</comment>
<dbReference type="InterPro" id="IPR037217">
    <property type="entry name" value="Trp/Indoleamine_2_3_dOase-like"/>
</dbReference>
<comment type="similarity">
    <text evidence="1">Belongs to the indoleamine 2,3-dioxygenase family.</text>
</comment>
<keyword evidence="7" id="KW-1185">Reference proteome</keyword>
<feature type="region of interest" description="Disordered" evidence="5">
    <location>
        <begin position="600"/>
        <end position="627"/>
    </location>
</feature>
<dbReference type="GO" id="GO:0020037">
    <property type="term" value="F:heme binding"/>
    <property type="evidence" value="ECO:0007669"/>
    <property type="project" value="InterPro"/>
</dbReference>
<reference evidence="6 7" key="1">
    <citation type="journal article" date="2017" name="Mycologia">
        <title>Bifiguratus adelaidae, gen. et sp. nov., a new member of Mucoromycotina in endophytic and soil-dwelling habitats.</title>
        <authorList>
            <person name="Torres-Cruz T.J."/>
            <person name="Billingsley Tobias T.L."/>
            <person name="Almatruk M."/>
            <person name="Hesse C."/>
            <person name="Kuske C.R."/>
            <person name="Desiro A."/>
            <person name="Benucci G.M."/>
            <person name="Bonito G."/>
            <person name="Stajich J.E."/>
            <person name="Dunlap C."/>
            <person name="Arnold A.E."/>
            <person name="Porras-Alfaro A."/>
        </authorList>
    </citation>
    <scope>NUCLEOTIDE SEQUENCE [LARGE SCALE GENOMIC DNA]</scope>
    <source>
        <strain evidence="6 7">AZ0501</strain>
    </source>
</reference>
<dbReference type="Gene3D" id="1.20.58.480">
    <property type="match status" value="1"/>
</dbReference>
<keyword evidence="4" id="KW-0349">Heme</keyword>
<keyword evidence="2 4" id="KW-0479">Metal-binding</keyword>
<evidence type="ECO:0008006" key="8">
    <source>
        <dbReference type="Google" id="ProtNLM"/>
    </source>
</evidence>
<name>A0A261XUD1_9FUNG</name>
<evidence type="ECO:0000313" key="7">
    <source>
        <dbReference type="Proteomes" id="UP000242875"/>
    </source>
</evidence>
<protein>
    <recommendedName>
        <fullName evidence="8">Indoleamine 2,3-dioxygenase</fullName>
    </recommendedName>
</protein>
<keyword evidence="3 4" id="KW-0408">Iron</keyword>
<dbReference type="AlphaFoldDB" id="A0A261XUD1"/>
<dbReference type="EMBL" id="MVBO01000210">
    <property type="protein sequence ID" value="OZJ01960.1"/>
    <property type="molecule type" value="Genomic_DNA"/>
</dbReference>
<dbReference type="OrthoDB" id="540174at2759"/>
<evidence type="ECO:0000256" key="5">
    <source>
        <dbReference type="SAM" id="MobiDB-lite"/>
    </source>
</evidence>
<evidence type="ECO:0000256" key="1">
    <source>
        <dbReference type="ARBA" id="ARBA00007119"/>
    </source>
</evidence>
<organism evidence="6 7">
    <name type="scientific">Bifiguratus adelaidae</name>
    <dbReference type="NCBI Taxonomy" id="1938954"/>
    <lineage>
        <taxon>Eukaryota</taxon>
        <taxon>Fungi</taxon>
        <taxon>Fungi incertae sedis</taxon>
        <taxon>Mucoromycota</taxon>
        <taxon>Mucoromycotina</taxon>
        <taxon>Endogonomycetes</taxon>
        <taxon>Endogonales</taxon>
        <taxon>Endogonales incertae sedis</taxon>
        <taxon>Bifiguratus</taxon>
    </lineage>
</organism>
<accession>A0A261XUD1</accession>
<dbReference type="GO" id="GO:0034354">
    <property type="term" value="P:'de novo' NAD+ biosynthetic process from L-tryptophan"/>
    <property type="evidence" value="ECO:0007669"/>
    <property type="project" value="TreeGrafter"/>
</dbReference>
<dbReference type="InterPro" id="IPR000898">
    <property type="entry name" value="Indolamine_dOase"/>
</dbReference>
<sequence length="676" mass="75358">MPSVTPLPCLQDYEISPRTGFLPDTPPLRRLTDPYYAPWEEAIDDFNGLLLAGRLRERVRKIPLLDIDRLTTRPEQHRAFLILAILSHGYVWGKHEIVSETLPACLAVPWMKVAQELEMCPVVCHAAVVLWNWRLLFEDGPIDLSNLATLMTYSGSVDESWFYLVTTAMEAAGAPALPAIISAMQAVRDNDKQELLASLRIIETCTESLVTTFMRMYEKTDPYVFYWKIRPYLAGWENMAEAGLPLGLIYEGVDTLWTEGTDEYADMSHLSDEERRMFKYRKYAGGSAAQSSLIHALDIAFGVEHYPTRERRRSKMGAASLGIAEKKLTAMAPVDNQKECEVIVDAEADVEELNSIDRNDRYNNMPAKIPIEKVPAKPSLDRRPSAAVIGVPADIEPPKPTRNNFIQTMRQYMPGPHRRFLQHLQSCANLRPYILNLSQKIQQEASEYDDIDQQVLDCYNSCLENLKRFRDKHVQVVSLYIVNQAKKGPRIAHGGFAVAKGTDASQNQEFVNGEEDASNSGDEAGPTLFGRMKQALNNVFNNPEEEGQIEHSKSSSASSVESQASSSNLSQSLLSLGKRSAQNVFRHNFLYPQTALFTNPVRENGTATPPPAANAGAPSEQKPSAALDAQRNKLPTLGLARHVDPDSKVVRGTGGTNVLPFLQQSRDETAATRVLQ</sequence>
<dbReference type="PANTHER" id="PTHR28657">
    <property type="entry name" value="INDOLEAMINE 2,3-DIOXYGENASE"/>
    <property type="match status" value="1"/>
</dbReference>
<dbReference type="Proteomes" id="UP000242875">
    <property type="component" value="Unassembled WGS sequence"/>
</dbReference>
<evidence type="ECO:0000256" key="3">
    <source>
        <dbReference type="ARBA" id="ARBA00023004"/>
    </source>
</evidence>
<proteinExistence type="inferred from homology"/>
<dbReference type="GO" id="GO:0046872">
    <property type="term" value="F:metal ion binding"/>
    <property type="evidence" value="ECO:0007669"/>
    <property type="project" value="UniProtKB-KW"/>
</dbReference>
<feature type="binding site" description="proximal binding residue" evidence="4">
    <location>
        <position position="473"/>
    </location>
    <ligand>
        <name>heme b</name>
        <dbReference type="ChEBI" id="CHEBI:60344"/>
    </ligand>
    <ligandPart>
        <name>Fe</name>
        <dbReference type="ChEBI" id="CHEBI:18248"/>
    </ligandPart>
</feature>
<feature type="region of interest" description="Disordered" evidence="5">
    <location>
        <begin position="544"/>
        <end position="564"/>
    </location>
</feature>
<dbReference type="SUPFAM" id="SSF140959">
    <property type="entry name" value="Indolic compounds 2,3-dioxygenase-like"/>
    <property type="match status" value="1"/>
</dbReference>
<feature type="compositionally biased region" description="Low complexity" evidence="5">
    <location>
        <begin position="554"/>
        <end position="564"/>
    </location>
</feature>
<gene>
    <name evidence="6" type="ORF">BZG36_05131</name>
</gene>
<dbReference type="Pfam" id="PF01231">
    <property type="entry name" value="IDO"/>
    <property type="match status" value="1"/>
</dbReference>
<evidence type="ECO:0000256" key="4">
    <source>
        <dbReference type="PIRSR" id="PIRSR600898-1"/>
    </source>
</evidence>
<evidence type="ECO:0000256" key="2">
    <source>
        <dbReference type="ARBA" id="ARBA00022723"/>
    </source>
</evidence>